<accession>A0A6J6BKU8</accession>
<dbReference type="EMBL" id="CAEZSB010000105">
    <property type="protein sequence ID" value="CAB4538808.1"/>
    <property type="molecule type" value="Genomic_DNA"/>
</dbReference>
<gene>
    <name evidence="1" type="ORF">UFOPK1395_00941</name>
</gene>
<sequence length="182" mass="20270">MTTENTYVSITALPLATDIEFIESVNTFAVSPITPELNMLQRDGATAVIDLSMQFADRGYNCDVELMSQVIGRLSDVQVRDFAMGTHNAETFDIYWNMWLYLLRIAPNDFVAPVACLFATLAYERGESELAYRALDRATVDDPKYALTILLRRVFGSGWPAAAFAAMRVELHPKVTAGIFEG</sequence>
<evidence type="ECO:0000313" key="1">
    <source>
        <dbReference type="EMBL" id="CAB4538808.1"/>
    </source>
</evidence>
<name>A0A6J6BKU8_9ZZZZ</name>
<dbReference type="AlphaFoldDB" id="A0A6J6BKU8"/>
<reference evidence="1" key="1">
    <citation type="submission" date="2020-05" db="EMBL/GenBank/DDBJ databases">
        <authorList>
            <person name="Chiriac C."/>
            <person name="Salcher M."/>
            <person name="Ghai R."/>
            <person name="Kavagutti S V."/>
        </authorList>
    </citation>
    <scope>NUCLEOTIDE SEQUENCE</scope>
</reference>
<dbReference type="Pfam" id="PF13830">
    <property type="entry name" value="DUF4192"/>
    <property type="match status" value="1"/>
</dbReference>
<proteinExistence type="predicted"/>
<protein>
    <submittedName>
        <fullName evidence="1">Unannotated protein</fullName>
    </submittedName>
</protein>
<organism evidence="1">
    <name type="scientific">freshwater metagenome</name>
    <dbReference type="NCBI Taxonomy" id="449393"/>
    <lineage>
        <taxon>unclassified sequences</taxon>
        <taxon>metagenomes</taxon>
        <taxon>ecological metagenomes</taxon>
    </lineage>
</organism>
<dbReference type="InterPro" id="IPR025447">
    <property type="entry name" value="DUF4192"/>
</dbReference>